<dbReference type="Pfam" id="PF14689">
    <property type="entry name" value="SPOB_a"/>
    <property type="match status" value="1"/>
</dbReference>
<organism evidence="4 5">
    <name type="scientific">Waltera acetigignens</name>
    <dbReference type="NCBI Taxonomy" id="2981769"/>
    <lineage>
        <taxon>Bacteria</taxon>
        <taxon>Bacillati</taxon>
        <taxon>Bacillota</taxon>
        <taxon>Clostridia</taxon>
        <taxon>Lachnospirales</taxon>
        <taxon>Lachnospiraceae</taxon>
        <taxon>Waltera</taxon>
    </lineage>
</organism>
<sequence length="422" mass="48765">MVLQILTYTHHITTMLFGIFLSAFFLGVKQDKKNILQLLSLAVVSGILYVLCVLLFGTETVDQIYPLIVHAPLLFVLVLHYKFRILPSLISIFTAYLCCQCSNWMGLFALALTGQEWCYYVCRILVTVGAFILLCRYVCQTTAMLFAKTDRELLIIGSLPIIYYIFDYATTKFSSLLYSGNKAVPEFLGFAMCLTYLLFLLVYFREYEMKNKAEQYNELIQMQLNSFQTEMTNTRKSEKKMSILRHDTRHHLSVLRTLIQQGETDKALEYLNEVSQTYDDTVIKTYCRNEMVNSVLSIYNMRFEEQRIRWEIQVSIGEKLPCSEMMFCAILSNVLENAMHAVQELPQDKRYIELSLSEKVGHLLLMEKNTVRSVPTFADGVPVTERSGHGLGARSIVYYVEKLSGQYQFFMEDGDFVVRIIL</sequence>
<protein>
    <submittedName>
        <fullName evidence="4">GHKL domain-containing protein</fullName>
    </submittedName>
</protein>
<reference evidence="4 5" key="1">
    <citation type="submission" date="2021-10" db="EMBL/GenBank/DDBJ databases">
        <title>Anaerobic single-cell dispensing facilitates the cultivation of human gut bacteria.</title>
        <authorList>
            <person name="Afrizal A."/>
        </authorList>
    </citation>
    <scope>NUCLEOTIDE SEQUENCE [LARGE SCALE GENOMIC DNA]</scope>
    <source>
        <strain evidence="4 5">CLA-AA-H273</strain>
    </source>
</reference>
<evidence type="ECO:0000259" key="2">
    <source>
        <dbReference type="Pfam" id="PF14501"/>
    </source>
</evidence>
<feature type="transmembrane region" description="Helical" evidence="1">
    <location>
        <begin position="88"/>
        <end position="111"/>
    </location>
</feature>
<feature type="transmembrane region" description="Helical" evidence="1">
    <location>
        <begin position="63"/>
        <end position="81"/>
    </location>
</feature>
<evidence type="ECO:0000256" key="1">
    <source>
        <dbReference type="SAM" id="Phobius"/>
    </source>
</evidence>
<dbReference type="RefSeq" id="WP_227733165.1">
    <property type="nucleotide sequence ID" value="NZ_JAJEPV010000016.1"/>
</dbReference>
<dbReference type="Proteomes" id="UP001197795">
    <property type="component" value="Unassembled WGS sequence"/>
</dbReference>
<comment type="caution">
    <text evidence="4">The sequence shown here is derived from an EMBL/GenBank/DDBJ whole genome shotgun (WGS) entry which is preliminary data.</text>
</comment>
<feature type="domain" description="Sensor histidine kinase NatK-like C-terminal" evidence="2">
    <location>
        <begin position="327"/>
        <end position="421"/>
    </location>
</feature>
<dbReference type="InterPro" id="IPR039506">
    <property type="entry name" value="SPOB_a"/>
</dbReference>
<gene>
    <name evidence="4" type="ORF">LKD75_08085</name>
</gene>
<dbReference type="EMBL" id="JAJEPV010000016">
    <property type="protein sequence ID" value="MCC2119550.1"/>
    <property type="molecule type" value="Genomic_DNA"/>
</dbReference>
<feature type="transmembrane region" description="Helical" evidence="1">
    <location>
        <begin position="186"/>
        <end position="204"/>
    </location>
</feature>
<keyword evidence="1" id="KW-0812">Transmembrane</keyword>
<evidence type="ECO:0000313" key="4">
    <source>
        <dbReference type="EMBL" id="MCC2119550.1"/>
    </source>
</evidence>
<dbReference type="AlphaFoldDB" id="A0AAE3D852"/>
<dbReference type="SUPFAM" id="SSF55874">
    <property type="entry name" value="ATPase domain of HSP90 chaperone/DNA topoisomerase II/histidine kinase"/>
    <property type="match status" value="1"/>
</dbReference>
<feature type="transmembrane region" description="Helical" evidence="1">
    <location>
        <begin position="6"/>
        <end position="26"/>
    </location>
</feature>
<dbReference type="InterPro" id="IPR032834">
    <property type="entry name" value="NatK-like_C"/>
</dbReference>
<keyword evidence="1" id="KW-1133">Transmembrane helix</keyword>
<dbReference type="Pfam" id="PF14501">
    <property type="entry name" value="HATPase_c_5"/>
    <property type="match status" value="1"/>
</dbReference>
<accession>A0AAE3D852</accession>
<evidence type="ECO:0000313" key="5">
    <source>
        <dbReference type="Proteomes" id="UP001197795"/>
    </source>
</evidence>
<evidence type="ECO:0000259" key="3">
    <source>
        <dbReference type="Pfam" id="PF14689"/>
    </source>
</evidence>
<name>A0AAE3D852_9FIRM</name>
<feature type="domain" description="SpoOB alpha-helical" evidence="3">
    <location>
        <begin position="229"/>
        <end position="277"/>
    </location>
</feature>
<keyword evidence="5" id="KW-1185">Reference proteome</keyword>
<dbReference type="InterPro" id="IPR036890">
    <property type="entry name" value="HATPase_C_sf"/>
</dbReference>
<feature type="transmembrane region" description="Helical" evidence="1">
    <location>
        <begin position="38"/>
        <end position="57"/>
    </location>
</feature>
<feature type="transmembrane region" description="Helical" evidence="1">
    <location>
        <begin position="117"/>
        <end position="139"/>
    </location>
</feature>
<proteinExistence type="predicted"/>
<feature type="transmembrane region" description="Helical" evidence="1">
    <location>
        <begin position="151"/>
        <end position="166"/>
    </location>
</feature>
<keyword evidence="1" id="KW-0472">Membrane</keyword>
<dbReference type="Gene3D" id="3.30.565.10">
    <property type="entry name" value="Histidine kinase-like ATPase, C-terminal domain"/>
    <property type="match status" value="1"/>
</dbReference>